<evidence type="ECO:0000313" key="3">
    <source>
        <dbReference type="Proteomes" id="UP000182737"/>
    </source>
</evidence>
<protein>
    <submittedName>
        <fullName evidence="2">Chromosome partitioning protein</fullName>
    </submittedName>
</protein>
<dbReference type="PANTHER" id="PTHR13696:SF99">
    <property type="entry name" value="COBYRINIC ACID AC-DIAMIDE SYNTHASE"/>
    <property type="match status" value="1"/>
</dbReference>
<dbReference type="PANTHER" id="PTHR13696">
    <property type="entry name" value="P-LOOP CONTAINING NUCLEOSIDE TRIPHOSPHATE HYDROLASE"/>
    <property type="match status" value="1"/>
</dbReference>
<dbReference type="InterPro" id="IPR050678">
    <property type="entry name" value="DNA_Partitioning_ATPase"/>
</dbReference>
<dbReference type="RefSeq" id="WP_074932205.1">
    <property type="nucleotide sequence ID" value="NZ_FORI01000007.1"/>
</dbReference>
<evidence type="ECO:0000259" key="1">
    <source>
        <dbReference type="Pfam" id="PF13614"/>
    </source>
</evidence>
<accession>A0A1I3LKI0</accession>
<dbReference type="InterPro" id="IPR027417">
    <property type="entry name" value="P-loop_NTPase"/>
</dbReference>
<proteinExistence type="predicted"/>
<feature type="domain" description="AAA" evidence="1">
    <location>
        <begin position="1"/>
        <end position="169"/>
    </location>
</feature>
<organism evidence="2 3">
    <name type="scientific">Treponema bryantii</name>
    <dbReference type="NCBI Taxonomy" id="163"/>
    <lineage>
        <taxon>Bacteria</taxon>
        <taxon>Pseudomonadati</taxon>
        <taxon>Spirochaetota</taxon>
        <taxon>Spirochaetia</taxon>
        <taxon>Spirochaetales</taxon>
        <taxon>Treponemataceae</taxon>
        <taxon>Treponema</taxon>
    </lineage>
</organism>
<dbReference type="CDD" id="cd02042">
    <property type="entry name" value="ParAB_family"/>
    <property type="match status" value="1"/>
</dbReference>
<dbReference type="AlphaFoldDB" id="A0A1I3LKI0"/>
<gene>
    <name evidence="2" type="ORF">SAMN04487775_10732</name>
</gene>
<dbReference type="Gene3D" id="3.40.50.300">
    <property type="entry name" value="P-loop containing nucleotide triphosphate hydrolases"/>
    <property type="match status" value="1"/>
</dbReference>
<sequence length="256" mass="28183">MKTYTFAIQKGGTGKTSVSVSVAVELAKIGRTILIDADPQGNTTDWMNLPSLQYELSDVLSDKCTIKDVIQPTQVENLFIIPTAGIDGGLRTYQETVAQKEQFKLAQLKNELANVFDYCIIDTSPAFGALEESCFIASDEVINVLKLDRFSYDGLKTFKVNLDAMKKRYDNCYGVSVNGKPFLNKLILNENNNAIAQCRDLVAQYKALEPSGYKVFVIPTDTGFRKAQTTSVPVQAIAGAKKDTLESLEEIAQALK</sequence>
<keyword evidence="3" id="KW-1185">Reference proteome</keyword>
<dbReference type="InterPro" id="IPR025669">
    <property type="entry name" value="AAA_dom"/>
</dbReference>
<dbReference type="SUPFAM" id="SSF52540">
    <property type="entry name" value="P-loop containing nucleoside triphosphate hydrolases"/>
    <property type="match status" value="1"/>
</dbReference>
<dbReference type="EMBL" id="FORI01000007">
    <property type="protein sequence ID" value="SFI85050.1"/>
    <property type="molecule type" value="Genomic_DNA"/>
</dbReference>
<reference evidence="3" key="1">
    <citation type="submission" date="2016-10" db="EMBL/GenBank/DDBJ databases">
        <authorList>
            <person name="Varghese N."/>
            <person name="Submissions S."/>
        </authorList>
    </citation>
    <scope>NUCLEOTIDE SEQUENCE [LARGE SCALE GENOMIC DNA]</scope>
    <source>
        <strain evidence="3">XBD1002</strain>
    </source>
</reference>
<dbReference type="Proteomes" id="UP000182737">
    <property type="component" value="Unassembled WGS sequence"/>
</dbReference>
<dbReference type="Pfam" id="PF13614">
    <property type="entry name" value="AAA_31"/>
    <property type="match status" value="1"/>
</dbReference>
<evidence type="ECO:0000313" key="2">
    <source>
        <dbReference type="EMBL" id="SFI85050.1"/>
    </source>
</evidence>
<name>A0A1I3LKI0_9SPIR</name>